<protein>
    <submittedName>
        <fullName evidence="1">Uncharacterized protein</fullName>
    </submittedName>
</protein>
<dbReference type="Proteomes" id="UP000007796">
    <property type="component" value="Unassembled WGS sequence"/>
</dbReference>
<dbReference type="EMBL" id="GL629765">
    <property type="protein sequence ID" value="EFX04031.1"/>
    <property type="molecule type" value="Genomic_DNA"/>
</dbReference>
<organism evidence="2">
    <name type="scientific">Grosmannia clavigera (strain kw1407 / UAMH 11150)</name>
    <name type="common">Blue stain fungus</name>
    <name type="synonym">Graphiocladiella clavigera</name>
    <dbReference type="NCBI Taxonomy" id="655863"/>
    <lineage>
        <taxon>Eukaryota</taxon>
        <taxon>Fungi</taxon>
        <taxon>Dikarya</taxon>
        <taxon>Ascomycota</taxon>
        <taxon>Pezizomycotina</taxon>
        <taxon>Sordariomycetes</taxon>
        <taxon>Sordariomycetidae</taxon>
        <taxon>Ophiostomatales</taxon>
        <taxon>Ophiostomataceae</taxon>
        <taxon>Leptographium</taxon>
    </lineage>
</organism>
<sequence length="146" mass="16876">MAQNLKRSYLHGCDLYLLLNIVFLSRRLASLKKTRMDILARARSHGERRAFAKETCGRMAARLGRQLVRLTFTEAVAAADKRTAIEALFKPANEVLYVFCNLLDDDWLRCQHLFYNAARGISSKIELSYGLPLHPRGRKHRQFVHF</sequence>
<dbReference type="AlphaFoldDB" id="F0XCF4"/>
<reference evidence="1 2" key="1">
    <citation type="journal article" date="2011" name="Proc. Natl. Acad. Sci. U.S.A.">
        <title>Genome and transcriptome analyses of the mountain pine beetle-fungal symbiont Grosmannia clavigera, a lodgepole pine pathogen.</title>
        <authorList>
            <person name="DiGuistini S."/>
            <person name="Wang Y."/>
            <person name="Liao N.Y."/>
            <person name="Taylor G."/>
            <person name="Tanguay P."/>
            <person name="Feau N."/>
            <person name="Henrissat B."/>
            <person name="Chan S.K."/>
            <person name="Hesse-Orce U."/>
            <person name="Alamouti S.M."/>
            <person name="Tsui C.K.M."/>
            <person name="Docking R.T."/>
            <person name="Levasseur A."/>
            <person name="Haridas S."/>
            <person name="Robertson G."/>
            <person name="Birol I."/>
            <person name="Holt R.A."/>
            <person name="Marra M.A."/>
            <person name="Hamelin R.C."/>
            <person name="Hirst M."/>
            <person name="Jones S.J.M."/>
            <person name="Bohlmann J."/>
            <person name="Breuil C."/>
        </authorList>
    </citation>
    <scope>NUCLEOTIDE SEQUENCE [LARGE SCALE GENOMIC DNA]</scope>
    <source>
        <strain evidence="2">kw1407 / UAMH 11150</strain>
    </source>
</reference>
<name>F0XCF4_GROCL</name>
<dbReference type="InParanoid" id="F0XCF4"/>
<evidence type="ECO:0000313" key="1">
    <source>
        <dbReference type="EMBL" id="EFX04031.1"/>
    </source>
</evidence>
<keyword evidence="2" id="KW-1185">Reference proteome</keyword>
<gene>
    <name evidence="1" type="ORF">CMQ_959</name>
</gene>
<accession>F0XCF4</accession>
<proteinExistence type="predicted"/>
<evidence type="ECO:0000313" key="2">
    <source>
        <dbReference type="Proteomes" id="UP000007796"/>
    </source>
</evidence>
<dbReference type="HOGENOM" id="CLU_1777645_0_0_1"/>
<dbReference type="RefSeq" id="XP_014173513.1">
    <property type="nucleotide sequence ID" value="XM_014318038.1"/>
</dbReference>
<dbReference type="GeneID" id="25982095"/>